<feature type="compositionally biased region" description="Polar residues" evidence="5">
    <location>
        <begin position="944"/>
        <end position="954"/>
    </location>
</feature>
<feature type="compositionally biased region" description="Polar residues" evidence="5">
    <location>
        <begin position="965"/>
        <end position="974"/>
    </location>
</feature>
<dbReference type="EMBL" id="GAKP01015821">
    <property type="protein sequence ID" value="JAC43131.1"/>
    <property type="molecule type" value="Transcribed_RNA"/>
</dbReference>
<evidence type="ECO:0000313" key="8">
    <source>
        <dbReference type="EMBL" id="JAC43131.1"/>
    </source>
</evidence>
<name>A0A034VIM3_BACDO</name>
<proteinExistence type="predicted"/>
<feature type="region of interest" description="Disordered" evidence="5">
    <location>
        <begin position="397"/>
        <end position="416"/>
    </location>
</feature>
<feature type="region of interest" description="Disordered" evidence="5">
    <location>
        <begin position="114"/>
        <end position="133"/>
    </location>
</feature>
<comment type="subcellular location">
    <subcellularLocation>
        <location evidence="1">Membrane</location>
        <topology evidence="1">Multi-pass membrane protein</topology>
    </subcellularLocation>
</comment>
<dbReference type="CDD" id="cd15040">
    <property type="entry name" value="7tmB2_Adhesion"/>
    <property type="match status" value="1"/>
</dbReference>
<dbReference type="FunFam" id="1.20.1070.10:FF:000290">
    <property type="entry name" value="GG11888"/>
    <property type="match status" value="1"/>
</dbReference>
<dbReference type="Pfam" id="PF00002">
    <property type="entry name" value="7tm_2"/>
    <property type="match status" value="1"/>
</dbReference>
<dbReference type="Gene3D" id="2.60.220.50">
    <property type="match status" value="1"/>
</dbReference>
<dbReference type="PROSITE" id="PS50261">
    <property type="entry name" value="G_PROTEIN_RECEP_F2_4"/>
    <property type="match status" value="1"/>
</dbReference>
<evidence type="ECO:0000256" key="2">
    <source>
        <dbReference type="ARBA" id="ARBA00022692"/>
    </source>
</evidence>
<dbReference type="GO" id="GO:0016020">
    <property type="term" value="C:membrane"/>
    <property type="evidence" value="ECO:0007669"/>
    <property type="project" value="UniProtKB-SubCell"/>
</dbReference>
<feature type="transmembrane region" description="Helical" evidence="6">
    <location>
        <begin position="729"/>
        <end position="759"/>
    </location>
</feature>
<keyword evidence="8" id="KW-0675">Receptor</keyword>
<feature type="non-terminal residue" evidence="8">
    <location>
        <position position="1"/>
    </location>
</feature>
<feature type="transmembrane region" description="Helical" evidence="6">
    <location>
        <begin position="698"/>
        <end position="717"/>
    </location>
</feature>
<feature type="compositionally biased region" description="Low complexity" evidence="5">
    <location>
        <begin position="401"/>
        <end position="411"/>
    </location>
</feature>
<dbReference type="OrthoDB" id="10037534at2759"/>
<dbReference type="AlphaFoldDB" id="A0A034VIM3"/>
<feature type="transmembrane region" description="Helical" evidence="6">
    <location>
        <begin position="780"/>
        <end position="802"/>
    </location>
</feature>
<feature type="non-terminal residue" evidence="8">
    <location>
        <position position="974"/>
    </location>
</feature>
<feature type="transmembrane region" description="Helical" evidence="6">
    <location>
        <begin position="663"/>
        <end position="686"/>
    </location>
</feature>
<feature type="region of interest" description="Disordered" evidence="5">
    <location>
        <begin position="938"/>
        <end position="974"/>
    </location>
</feature>
<dbReference type="Gene3D" id="1.20.1070.10">
    <property type="entry name" value="Rhodopsin 7-helix transmembrane proteins"/>
    <property type="match status" value="1"/>
</dbReference>
<evidence type="ECO:0000256" key="6">
    <source>
        <dbReference type="SAM" id="Phobius"/>
    </source>
</evidence>
<organism evidence="8">
    <name type="scientific">Bactrocera dorsalis</name>
    <name type="common">Oriental fruit fly</name>
    <name type="synonym">Dacus dorsalis</name>
    <dbReference type="NCBI Taxonomy" id="27457"/>
    <lineage>
        <taxon>Eukaryota</taxon>
        <taxon>Metazoa</taxon>
        <taxon>Ecdysozoa</taxon>
        <taxon>Arthropoda</taxon>
        <taxon>Hexapoda</taxon>
        <taxon>Insecta</taxon>
        <taxon>Pterygota</taxon>
        <taxon>Neoptera</taxon>
        <taxon>Endopterygota</taxon>
        <taxon>Diptera</taxon>
        <taxon>Brachycera</taxon>
        <taxon>Muscomorpha</taxon>
        <taxon>Tephritoidea</taxon>
        <taxon>Tephritidae</taxon>
        <taxon>Bactrocera</taxon>
        <taxon>Bactrocera</taxon>
    </lineage>
</organism>
<evidence type="ECO:0000259" key="7">
    <source>
        <dbReference type="PROSITE" id="PS50261"/>
    </source>
</evidence>
<accession>A0A034VIM3</accession>
<dbReference type="PANTHER" id="PTHR47767:SF1">
    <property type="entry name" value="ADHESION G PROTEIN-COUPLED RECEPTOR G7"/>
    <property type="match status" value="1"/>
</dbReference>
<dbReference type="InterPro" id="IPR046338">
    <property type="entry name" value="GAIN_dom_sf"/>
</dbReference>
<dbReference type="PANTHER" id="PTHR47767">
    <property type="entry name" value="ADHESION G PROTEIN-COUPLED RECEPTOR G7"/>
    <property type="match status" value="1"/>
</dbReference>
<dbReference type="InterPro" id="IPR053066">
    <property type="entry name" value="ADGR_G7"/>
</dbReference>
<feature type="transmembrane region" description="Helical" evidence="6">
    <location>
        <begin position="822"/>
        <end position="846"/>
    </location>
</feature>
<feature type="compositionally biased region" description="Polar residues" evidence="5">
    <location>
        <begin position="176"/>
        <end position="186"/>
    </location>
</feature>
<evidence type="ECO:0000256" key="3">
    <source>
        <dbReference type="ARBA" id="ARBA00022989"/>
    </source>
</evidence>
<dbReference type="GO" id="GO:0004930">
    <property type="term" value="F:G protein-coupled receptor activity"/>
    <property type="evidence" value="ECO:0007669"/>
    <property type="project" value="InterPro"/>
</dbReference>
<feature type="compositionally biased region" description="Low complexity" evidence="5">
    <location>
        <begin position="158"/>
        <end position="170"/>
    </location>
</feature>
<keyword evidence="4 6" id="KW-0472">Membrane</keyword>
<sequence>LASVAEHVRLQALRGFVRGKCTTETKLSINEQKRSDSVIVHTRHIFCADFCKMNLKIVILLVTIVHQYQYKVVSAHLRPLHPDPESDEEGGAGYRLPKLPSVLNPDGHWQRLTTPHTTTTNSNTLSHPNTTTSTAAAPMVKNLTRNEDWITDDEEYSDSYGSGSESVSGSAEVNFEPTSRSQSNITELERSTSDSPHPLYCLPEVFEHDYVIVENYTQPNTNIWKRARIGERAGLREVCLKPNGLPLTRLCRYNPLTRAAEWEDISGWKHIVCMRQTRECILSDKLNSLHERLLEGQVLQAGVAQRSQVTGELYTMLREKNFKLLPADVHLTSQILHEVAITAQDPEVSADMVRICDRLMSSDEQVLRISADLNATNSILQTFEEYMDALSARQVPTGGCSSTATSSTVSRPSEESEADIASSYSKAVEEVKMGHLGVHAHISTNISVFFLNPECANISGIALYAPTAQQSTAEPHALINTVVANFRYRFINMNESVAALAQEPELQVAGFLPTALWQHVRANLQAKGKLPVIVMKVYGHDALFVDPALVHTRKPFSKILSISIPGYNENFPEPLTFLLRNRFDYLDPSLIAQPGTGCGYWNYSTWVNNGVQTDAKDLLKHSVIECRTLHLTQFSFLLGGTYKQADITDDVLITPIHLRALDIISLIGCSLSLMGLLCIWVTAAMFKSWRTLASTKILLNLCVALTLQMVLFVFVNTEDMSAELVEDRLYINCVLLGAFLQYSILVLFMWMLIIAVLQFQRYVTVIGIERPKRYILKSAIVAWGFPLIPTLLVACIAPSSYIPTEYEIQTSTAICYPSGLGLTLGVILPVTAVVVVNLTIFIYVFYSISHTLNQAIHRSEKKMIIKQIRLSVLLFFLLGISWIFGLFAYMQAGVFFSYLFCLTATLQGFVLFIYFVLLDEVPRSAWLHLLHPQSKKQTSKRSTELQSMTTSTGLESGMCARDTTSRQARNANGG</sequence>
<protein>
    <submittedName>
        <fullName evidence="8">Putative G-protein coupled receptor 112</fullName>
    </submittedName>
</protein>
<gene>
    <name evidence="8" type="primary">GP112</name>
</gene>
<evidence type="ECO:0000256" key="1">
    <source>
        <dbReference type="ARBA" id="ARBA00004141"/>
    </source>
</evidence>
<feature type="transmembrane region" description="Helical" evidence="6">
    <location>
        <begin position="867"/>
        <end position="889"/>
    </location>
</feature>
<reference evidence="8" key="1">
    <citation type="journal article" date="2014" name="BMC Genomics">
        <title>Characterizing the developmental transcriptome of the oriental fruit fly, Bactrocera dorsalis (Diptera: Tephritidae) through comparative genomic analysis with Drosophila melanogaster utilizing modENCODE datasets.</title>
        <authorList>
            <person name="Geib S.M."/>
            <person name="Calla B."/>
            <person name="Hall B."/>
            <person name="Hou S."/>
            <person name="Manoukis N.C."/>
        </authorList>
    </citation>
    <scope>NUCLEOTIDE SEQUENCE</scope>
    <source>
        <strain evidence="8">Punador</strain>
    </source>
</reference>
<keyword evidence="3 6" id="KW-1133">Transmembrane helix</keyword>
<evidence type="ECO:0000256" key="4">
    <source>
        <dbReference type="ARBA" id="ARBA00023136"/>
    </source>
</evidence>
<feature type="domain" description="G-protein coupled receptors family 2 profile 2" evidence="7">
    <location>
        <begin position="661"/>
        <end position="919"/>
    </location>
</feature>
<dbReference type="PRINTS" id="PR00249">
    <property type="entry name" value="GPCRSECRETIN"/>
</dbReference>
<feature type="transmembrane region" description="Helical" evidence="6">
    <location>
        <begin position="895"/>
        <end position="917"/>
    </location>
</feature>
<dbReference type="InterPro" id="IPR017981">
    <property type="entry name" value="GPCR_2-like_7TM"/>
</dbReference>
<feature type="region of interest" description="Disordered" evidence="5">
    <location>
        <begin position="147"/>
        <end position="194"/>
    </location>
</feature>
<dbReference type="SUPFAM" id="SSF81321">
    <property type="entry name" value="Family A G protein-coupled receptor-like"/>
    <property type="match status" value="1"/>
</dbReference>
<dbReference type="GO" id="GO:0007166">
    <property type="term" value="P:cell surface receptor signaling pathway"/>
    <property type="evidence" value="ECO:0007669"/>
    <property type="project" value="InterPro"/>
</dbReference>
<evidence type="ECO:0000256" key="5">
    <source>
        <dbReference type="SAM" id="MobiDB-lite"/>
    </source>
</evidence>
<dbReference type="InterPro" id="IPR000832">
    <property type="entry name" value="GPCR_2_secretin-like"/>
</dbReference>
<keyword evidence="2 6" id="KW-0812">Transmembrane</keyword>